<reference evidence="5" key="5">
    <citation type="submission" date="2006-11" db="EMBL/GenBank/DDBJ databases">
        <title>.</title>
        <authorList>
            <person name="Buell C."/>
            <person name="Yuan Q."/>
            <person name="Ouyang S."/>
            <person name="Liu J."/>
            <person name="Wang A."/>
            <person name="Maiti R."/>
            <person name="Lin H."/>
            <person name="Zhu W."/>
            <person name="Hamilton J."/>
            <person name="Jones K."/>
            <person name="Tallon L."/>
            <person name="Feldblyum T."/>
            <person name="Tsitrin T."/>
            <person name="Bera J."/>
            <person name="Kim M."/>
            <person name="Jin S."/>
            <person name="Fadrosh D."/>
            <person name="Vuong H."/>
            <person name="Overton II L."/>
            <person name="Reardon M."/>
            <person name="Weaver B."/>
            <person name="Johri S."/>
            <person name="Lewis M."/>
            <person name="Utterback T."/>
            <person name="Van Aken S."/>
            <person name="Wortman J."/>
            <person name="Haas B."/>
            <person name="Koo H."/>
            <person name="Zismann V."/>
            <person name="Hsiao J."/>
            <person name="Iobst S."/>
            <person name="de Vazeilles A."/>
            <person name="White O."/>
            <person name="Salzberg S."/>
            <person name="Fraser C."/>
        </authorList>
    </citation>
    <scope>NUCLEOTIDE SEQUENCE</scope>
</reference>
<reference evidence="6" key="6">
    <citation type="journal article" date="2008" name="Nucleic Acids Res.">
        <title>The rice annotation project database (RAP-DB): 2008 update.</title>
        <authorList>
            <consortium name="The rice annotation project (RAP)"/>
        </authorList>
    </citation>
    <scope>GENOME REANNOTATION</scope>
    <source>
        <strain evidence="6">cv. Nipponbare</strain>
    </source>
</reference>
<accession>Q10EH2</accession>
<dbReference type="Proteomes" id="UP000000763">
    <property type="component" value="Chromosome 3"/>
</dbReference>
<dbReference type="PANTHER" id="PTHR33120:SF57">
    <property type="entry name" value="PIR2-LIKE HELICAL DOMAIN-CONTAINING PROTEIN"/>
    <property type="match status" value="1"/>
</dbReference>
<reference evidence="5" key="3">
    <citation type="submission" date="2005-04" db="EMBL/GenBank/DDBJ databases">
        <authorList>
            <person name="Buell R."/>
        </authorList>
    </citation>
    <scope>NUCLEOTIDE SEQUENCE</scope>
</reference>
<organism evidence="4 6">
    <name type="scientific">Oryza sativa subsp. japonica</name>
    <name type="common">Rice</name>
    <dbReference type="NCBI Taxonomy" id="39947"/>
    <lineage>
        <taxon>Eukaryota</taxon>
        <taxon>Viridiplantae</taxon>
        <taxon>Streptophyta</taxon>
        <taxon>Embryophyta</taxon>
        <taxon>Tracheophyta</taxon>
        <taxon>Spermatophyta</taxon>
        <taxon>Magnoliopsida</taxon>
        <taxon>Liliopsida</taxon>
        <taxon>Poales</taxon>
        <taxon>Poaceae</taxon>
        <taxon>BOP clade</taxon>
        <taxon>Oryzoideae</taxon>
        <taxon>Oryzeae</taxon>
        <taxon>Oryzinae</taxon>
        <taxon>Oryza</taxon>
        <taxon>Oryza sativa</taxon>
    </lineage>
</organism>
<evidence type="ECO:0000259" key="3">
    <source>
        <dbReference type="Pfam" id="PF20235"/>
    </source>
</evidence>
<feature type="domain" description="DUF3615" evidence="2">
    <location>
        <begin position="366"/>
        <end position="480"/>
    </location>
</feature>
<gene>
    <name evidence="4" type="ORF">OSJNBb0017F17.1</name>
</gene>
<keyword evidence="1" id="KW-0732">Signal</keyword>
<sequence length="569" mass="65153">MFQRSLDGLVAFLTCLFPYLPEVEALRYLDAAGADALVAARLIVNRRGMEQSFVVDSGATVITAEIALRVEARLAGDLKMLITPNKSRVKALLDNTMMNHATVKDDEILHLKQSWELAESRLDHHNTKTKLAKSWERLAKSLLLRAKPQPVLPHVRAAKKRMLFATIRGFYLQAMARLPADELRARYHRSMLKAGHCYGPLDPVSNIIVNTIWYDQAAFSQSKPCTLQMISTKCLMRIVARSFYGLLSFLCTRYPDCSPDQAMGWLQMANADLRIVDPALGYMSNKITRTDNISMSFCCNLPLQHGDRLCSDDVTLISLLFRKRHFELRHQQQPEPKRLCNDAYIALCHRRFKFWLHHDLVCKNVEVALATFNLDKLKVHKYRLHFICGVNECVSGLEYGPVRSNSPWRIYKYNHSHINFLAICDDPQSANDPATLFFAECSNYSVHEESWCIPVVSPHRDTELVRCIYCESKGTRIVHPGEKSFHGRDTEFEKVMRGERLFPGLQRGSYSNIRLAERTDADWVDNLEEDCIYITACAADNDRRVNPLNYPPMYRERVLPCCEAASDRS</sequence>
<dbReference type="Pfam" id="PF12274">
    <property type="entry name" value="DUF3615"/>
    <property type="match status" value="1"/>
</dbReference>
<feature type="signal peptide" evidence="1">
    <location>
        <begin position="1"/>
        <end position="25"/>
    </location>
</feature>
<evidence type="ECO:0000313" key="6">
    <source>
        <dbReference type="Proteomes" id="UP000000763"/>
    </source>
</evidence>
<evidence type="ECO:0000313" key="5">
    <source>
        <dbReference type="EMBL" id="AAX95640.1"/>
    </source>
</evidence>
<evidence type="ECO:0000259" key="2">
    <source>
        <dbReference type="Pfam" id="PF12274"/>
    </source>
</evidence>
<dbReference type="EMBL" id="AC097368">
    <property type="protein sequence ID" value="AAO38439.1"/>
    <property type="molecule type" value="Genomic_DNA"/>
</dbReference>
<feature type="domain" description="PIR2-like helical" evidence="3">
    <location>
        <begin position="166"/>
        <end position="274"/>
    </location>
</feature>
<feature type="domain" description="PIR2-like helical" evidence="3">
    <location>
        <begin position="3"/>
        <end position="43"/>
    </location>
</feature>
<dbReference type="InterPro" id="IPR046527">
    <property type="entry name" value="PIR2-like_helical"/>
</dbReference>
<feature type="chain" id="PRO_5038288166" evidence="1">
    <location>
        <begin position="26"/>
        <end position="569"/>
    </location>
</feature>
<name>Q10EH2_ORYSJ</name>
<reference evidence="4" key="1">
    <citation type="submission" date="2003-02" db="EMBL/GenBank/DDBJ databases">
        <authorList>
            <person name="Buell R."/>
            <person name="Liu J."/>
            <person name="Childs K."/>
            <person name="Zaborsky J."/>
            <person name="Tallon L."/>
            <person name="Wirtz U."/>
            <person name="Wei F."/>
            <person name="Kuang H."/>
            <person name="Zhang P."/>
            <person name="Marano M."/>
            <person name="Baker B."/>
        </authorList>
    </citation>
    <scope>NUCLEOTIDE SEQUENCE</scope>
</reference>
<proteinExistence type="predicted"/>
<evidence type="ECO:0000313" key="4">
    <source>
        <dbReference type="EMBL" id="AAO38439.1"/>
    </source>
</evidence>
<reference evidence="6" key="2">
    <citation type="journal article" date="2005" name="Nature">
        <title>The map-based sequence of the rice genome.</title>
        <authorList>
            <consortium name="International rice genome sequencing project (IRGSP)"/>
            <person name="Matsumoto T."/>
            <person name="Wu J."/>
            <person name="Kanamori H."/>
            <person name="Katayose Y."/>
            <person name="Fujisawa M."/>
            <person name="Namiki N."/>
            <person name="Mizuno H."/>
            <person name="Yamamoto K."/>
            <person name="Antonio B.A."/>
            <person name="Baba T."/>
            <person name="Sakata K."/>
            <person name="Nagamura Y."/>
            <person name="Aoki H."/>
            <person name="Arikawa K."/>
            <person name="Arita K."/>
            <person name="Bito T."/>
            <person name="Chiden Y."/>
            <person name="Fujitsuka N."/>
            <person name="Fukunaka R."/>
            <person name="Hamada M."/>
            <person name="Harada C."/>
            <person name="Hayashi A."/>
            <person name="Hijishita S."/>
            <person name="Honda M."/>
            <person name="Hosokawa S."/>
            <person name="Ichikawa Y."/>
            <person name="Idonuma A."/>
            <person name="Iijima M."/>
            <person name="Ikeda M."/>
            <person name="Ikeno M."/>
            <person name="Ito K."/>
            <person name="Ito S."/>
            <person name="Ito T."/>
            <person name="Ito Y."/>
            <person name="Ito Y."/>
            <person name="Iwabuchi A."/>
            <person name="Kamiya K."/>
            <person name="Karasawa W."/>
            <person name="Kurita K."/>
            <person name="Katagiri S."/>
            <person name="Kikuta A."/>
            <person name="Kobayashi H."/>
            <person name="Kobayashi N."/>
            <person name="Machita K."/>
            <person name="Maehara T."/>
            <person name="Masukawa M."/>
            <person name="Mizubayashi T."/>
            <person name="Mukai Y."/>
            <person name="Nagasaki H."/>
            <person name="Nagata Y."/>
            <person name="Naito S."/>
            <person name="Nakashima M."/>
            <person name="Nakama Y."/>
            <person name="Nakamichi Y."/>
            <person name="Nakamura M."/>
            <person name="Meguro A."/>
            <person name="Negishi M."/>
            <person name="Ohta I."/>
            <person name="Ohta T."/>
            <person name="Okamoto M."/>
            <person name="Ono N."/>
            <person name="Saji S."/>
            <person name="Sakaguchi M."/>
            <person name="Sakai K."/>
            <person name="Shibata M."/>
            <person name="Shimokawa T."/>
            <person name="Song J."/>
            <person name="Takazaki Y."/>
            <person name="Terasawa K."/>
            <person name="Tsugane M."/>
            <person name="Tsuji K."/>
            <person name="Ueda S."/>
            <person name="Waki K."/>
            <person name="Yamagata H."/>
            <person name="Yamamoto M."/>
            <person name="Yamamoto S."/>
            <person name="Yamane H."/>
            <person name="Yoshiki S."/>
            <person name="Yoshihara R."/>
            <person name="Yukawa K."/>
            <person name="Zhong H."/>
            <person name="Yano M."/>
            <person name="Yuan Q."/>
            <person name="Ouyang S."/>
            <person name="Liu J."/>
            <person name="Jones K.M."/>
            <person name="Gansberger K."/>
            <person name="Moffat K."/>
            <person name="Hill J."/>
            <person name="Bera J."/>
            <person name="Fadrosh D."/>
            <person name="Jin S."/>
            <person name="Johri S."/>
            <person name="Kim M."/>
            <person name="Overton L."/>
            <person name="Reardon M."/>
            <person name="Tsitrin T."/>
            <person name="Vuong H."/>
            <person name="Weaver B."/>
            <person name="Ciecko A."/>
            <person name="Tallon L."/>
            <person name="Jackson J."/>
            <person name="Pai G."/>
            <person name="Aken S.V."/>
            <person name="Utterback T."/>
            <person name="Reidmuller S."/>
            <person name="Feldblyum T."/>
            <person name="Hsiao J."/>
            <person name="Zismann V."/>
            <person name="Iobst S."/>
            <person name="de Vazeille A.R."/>
            <person name="Buell C.R."/>
            <person name="Ying K."/>
            <person name="Li Y."/>
            <person name="Lu T."/>
            <person name="Huang Y."/>
            <person name="Zhao Q."/>
            <person name="Feng Q."/>
            <person name="Zhang L."/>
            <person name="Zhu J."/>
            <person name="Weng Q."/>
            <person name="Mu J."/>
            <person name="Lu Y."/>
            <person name="Fan D."/>
            <person name="Liu Y."/>
            <person name="Guan J."/>
            <person name="Zhang Y."/>
            <person name="Yu S."/>
            <person name="Liu X."/>
            <person name="Zhang Y."/>
            <person name="Hong G."/>
            <person name="Han B."/>
            <person name="Choisne N."/>
            <person name="Demange N."/>
            <person name="Orjeda G."/>
            <person name="Samain S."/>
            <person name="Cattolico L."/>
            <person name="Pelletier E."/>
            <person name="Couloux A."/>
            <person name="Segurens B."/>
            <person name="Wincker P."/>
            <person name="D'Hont A."/>
            <person name="Scarpelli C."/>
            <person name="Weissenbach J."/>
            <person name="Salanoubat M."/>
            <person name="Quetier F."/>
            <person name="Yu Y."/>
            <person name="Kim H.R."/>
            <person name="Rambo T."/>
            <person name="Currie J."/>
            <person name="Collura K."/>
            <person name="Luo M."/>
            <person name="Yang T."/>
            <person name="Ammiraju J.S.S."/>
            <person name="Engler F."/>
            <person name="Soderlund C."/>
            <person name="Wing R.A."/>
            <person name="Palmer L.E."/>
            <person name="de la Bastide M."/>
            <person name="Spiegel L."/>
            <person name="Nascimento L."/>
            <person name="Zutavern T."/>
            <person name="O'Shaughnessy A."/>
            <person name="Dike S."/>
            <person name="Dedhia N."/>
            <person name="Preston R."/>
            <person name="Balija V."/>
            <person name="McCombie W.R."/>
            <person name="Chow T."/>
            <person name="Chen H."/>
            <person name="Chung M."/>
            <person name="Chen C."/>
            <person name="Shaw J."/>
            <person name="Wu H."/>
            <person name="Hsiao K."/>
            <person name="Chao Y."/>
            <person name="Chu M."/>
            <person name="Cheng C."/>
            <person name="Hour A."/>
            <person name="Lee P."/>
            <person name="Lin S."/>
            <person name="Lin Y."/>
            <person name="Liou J."/>
            <person name="Liu S."/>
            <person name="Hsing Y."/>
            <person name="Raghuvanshi S."/>
            <person name="Mohanty A."/>
            <person name="Bharti A.K."/>
            <person name="Gaur A."/>
            <person name="Gupta V."/>
            <person name="Kumar D."/>
            <person name="Ravi V."/>
            <person name="Vij S."/>
            <person name="Kapur A."/>
            <person name="Khurana P."/>
            <person name="Khurana P."/>
            <person name="Khurana J.P."/>
            <person name="Tyagi A.K."/>
            <person name="Gaikwad K."/>
            <person name="Singh A."/>
            <person name="Dalal V."/>
            <person name="Srivastava S."/>
            <person name="Dixit A."/>
            <person name="Pal A.K."/>
            <person name="Ghazi I.A."/>
            <person name="Yadav M."/>
            <person name="Pandit A."/>
            <person name="Bhargava A."/>
            <person name="Sureshbabu K."/>
            <person name="Batra K."/>
            <person name="Sharma T.R."/>
            <person name="Mohapatra T."/>
            <person name="Singh N.K."/>
            <person name="Messing J."/>
            <person name="Nelson A.B."/>
            <person name="Fuks G."/>
            <person name="Kavchok S."/>
            <person name="Keizer G."/>
            <person name="Linton E."/>
            <person name="Llaca V."/>
            <person name="Song R."/>
            <person name="Tanyolac B."/>
            <person name="Young S."/>
            <person name="Ho-Il K."/>
            <person name="Hahn J.H."/>
            <person name="Sangsakoo G."/>
            <person name="Vanavichit A."/>
            <person name="de Mattos Luiz.A.T."/>
            <person name="Zimmer P.D."/>
            <person name="Malone G."/>
            <person name="Dellagostin O."/>
            <person name="de Oliveira A.C."/>
            <person name="Bevan M."/>
            <person name="Bancroft I."/>
            <person name="Minx P."/>
            <person name="Cordum H."/>
            <person name="Wilson R."/>
            <person name="Cheng Z."/>
            <person name="Jin W."/>
            <person name="Jiang J."/>
            <person name="Leong S.A."/>
            <person name="Iwama H."/>
            <person name="Gojobori T."/>
            <person name="Itoh T."/>
            <person name="Niimura Y."/>
            <person name="Fujii Y."/>
            <person name="Habara T."/>
            <person name="Sakai H."/>
            <person name="Sato Y."/>
            <person name="Wilson G."/>
            <person name="Kumar K."/>
            <person name="McCouch S."/>
            <person name="Juretic N."/>
            <person name="Hoen D."/>
            <person name="Wright S."/>
            <person name="Bruskiewich R."/>
            <person name="Bureau T."/>
            <person name="Miyao A."/>
            <person name="Hirochika H."/>
            <person name="Nishikawa T."/>
            <person name="Kadowaki K."/>
            <person name="Sugiura M."/>
            <person name="Burr B."/>
            <person name="Sasaki T."/>
        </authorList>
    </citation>
    <scope>NUCLEOTIDE SEQUENCE [LARGE SCALE GENOMIC DNA]</scope>
    <source>
        <strain evidence="6">cv. Nipponbare</strain>
    </source>
</reference>
<dbReference type="EMBL" id="AC093017">
    <property type="protein sequence ID" value="AAX95640.1"/>
    <property type="molecule type" value="Genomic_DNA"/>
</dbReference>
<dbReference type="InterPro" id="IPR022059">
    <property type="entry name" value="DUF3615"/>
</dbReference>
<evidence type="ECO:0000256" key="1">
    <source>
        <dbReference type="SAM" id="SignalP"/>
    </source>
</evidence>
<dbReference type="AlphaFoldDB" id="Q10EH2"/>
<protein>
    <submittedName>
        <fullName evidence="4">Uncharacterized protein</fullName>
    </submittedName>
</protein>
<reference evidence="4" key="4">
    <citation type="submission" date="2006-01" db="EMBL/GenBank/DDBJ databases">
        <title>Oryza sativa chromosome 3 BAC OSJNBb0017F17 genomic sequence.</title>
        <authorList>
            <person name="Buell C.R."/>
            <person name="Yuan Q."/>
            <person name="Ouyang S."/>
            <person name="Liu J."/>
            <person name="Gansberger K."/>
            <person name="Jones K.M."/>
            <person name="Overton II L.L."/>
            <person name="Tsitrin T."/>
            <person name="Kim M.M."/>
            <person name="Bera J.J."/>
            <person name="Jin S.S."/>
            <person name="Fadrosh D.W."/>
            <person name="Tallon L.J."/>
            <person name="Koo H."/>
            <person name="Zismann V."/>
            <person name="Hsiao J."/>
            <person name="Blunt S."/>
            <person name="Vanaken S.S."/>
            <person name="Riedmuller S.B."/>
            <person name="Utterback T.T."/>
            <person name="Feldblyum T.V."/>
            <person name="Yang Q.Q."/>
            <person name="Haas B.J."/>
            <person name="Suh B.B."/>
            <person name="Peterson J.J."/>
            <person name="Quackenbush J."/>
            <person name="White O."/>
            <person name="Salzberg S.L."/>
            <person name="Fraser C.M."/>
        </authorList>
    </citation>
    <scope>NUCLEOTIDE SEQUENCE</scope>
</reference>
<dbReference type="Pfam" id="PF20235">
    <property type="entry name" value="PIR2-like_helical"/>
    <property type="match status" value="2"/>
</dbReference>
<dbReference type="PANTHER" id="PTHR33120">
    <property type="entry name" value="EXPRESSED PROTEIN-RELATED"/>
    <property type="match status" value="1"/>
</dbReference>